<dbReference type="AlphaFoldDB" id="V5WL31"/>
<dbReference type="Proteomes" id="UP000018680">
    <property type="component" value="Chromosome"/>
</dbReference>
<evidence type="ECO:0000313" key="2">
    <source>
        <dbReference type="Proteomes" id="UP000018680"/>
    </source>
</evidence>
<dbReference type="STRING" id="1307761.L21SP2_2549"/>
<proteinExistence type="predicted"/>
<dbReference type="OrthoDB" id="9808424at2"/>
<dbReference type="KEGG" id="slr:L21SP2_2549"/>
<dbReference type="eggNOG" id="COG0204">
    <property type="taxonomic scope" value="Bacteria"/>
</dbReference>
<gene>
    <name evidence="1" type="ORF">L21SP2_2549</name>
</gene>
<dbReference type="HOGENOM" id="CLU_959391_0_0_12"/>
<sequence length="290" mass="33494">MIGLALSLLGDLSSSLPVSSVFHRMFMVIYALPGIFRITLDLYRFDRKIRHGGLQKAAGWLYNRFYRELDLPPDHRTLLERPAQPCLYVSNHPGIGDSLALLSQIPTENLKILVKSRRFFHMMPELKKYLILLSPSSRQRIPQMRRARNHLRDGGSLLMYPAGEIEPDPDLDPLVFPAKPGHWEFPELRVWSRFPRMLLRDFSRNGQELSVRCCRVSSVYHRRYFRHPFVLSAPTMDDALSRAAFLSIVYPRRMEAGVRLRVQAGLSESFSCRAPLEKREVLREKAPIPG</sequence>
<evidence type="ECO:0000313" key="1">
    <source>
        <dbReference type="EMBL" id="AHC15901.1"/>
    </source>
</evidence>
<keyword evidence="2" id="KW-1185">Reference proteome</keyword>
<dbReference type="SUPFAM" id="SSF69593">
    <property type="entry name" value="Glycerol-3-phosphate (1)-acyltransferase"/>
    <property type="match status" value="1"/>
</dbReference>
<protein>
    <submittedName>
        <fullName evidence="1">Putative hemolysin</fullName>
    </submittedName>
</protein>
<dbReference type="EMBL" id="CP006939">
    <property type="protein sequence ID" value="AHC15901.1"/>
    <property type="molecule type" value="Genomic_DNA"/>
</dbReference>
<reference evidence="1 2" key="1">
    <citation type="journal article" date="2015" name="Stand. Genomic Sci.">
        <title>Complete genome sequence and description of Salinispira pacifica gen. nov., sp. nov., a novel spirochaete isolated form a hypersaline microbial mat.</title>
        <authorList>
            <person name="Ben Hania W."/>
            <person name="Joseph M."/>
            <person name="Schumann P."/>
            <person name="Bunk B."/>
            <person name="Fiebig A."/>
            <person name="Sproer C."/>
            <person name="Klenk H.P."/>
            <person name="Fardeau M.L."/>
            <person name="Spring S."/>
        </authorList>
    </citation>
    <scope>NUCLEOTIDE SEQUENCE [LARGE SCALE GENOMIC DNA]</scope>
    <source>
        <strain evidence="1 2">L21-RPul-D2</strain>
    </source>
</reference>
<accession>V5WL31</accession>
<organism evidence="1 2">
    <name type="scientific">Salinispira pacifica</name>
    <dbReference type="NCBI Taxonomy" id="1307761"/>
    <lineage>
        <taxon>Bacteria</taxon>
        <taxon>Pseudomonadati</taxon>
        <taxon>Spirochaetota</taxon>
        <taxon>Spirochaetia</taxon>
        <taxon>Spirochaetales</taxon>
        <taxon>Spirochaetaceae</taxon>
        <taxon>Salinispira</taxon>
    </lineage>
</organism>
<name>V5WL31_9SPIO</name>
<dbReference type="RefSeq" id="WP_024268804.1">
    <property type="nucleotide sequence ID" value="NC_023035.1"/>
</dbReference>